<dbReference type="AlphaFoldDB" id="A0A1A6G2K9"/>
<feature type="non-terminal residue" evidence="2">
    <location>
        <position position="1"/>
    </location>
</feature>
<gene>
    <name evidence="2" type="ORF">A6R68_08832</name>
</gene>
<keyword evidence="3" id="KW-1185">Reference proteome</keyword>
<feature type="region of interest" description="Disordered" evidence="1">
    <location>
        <begin position="91"/>
        <end position="132"/>
    </location>
</feature>
<dbReference type="EMBL" id="LZPO01107922">
    <property type="protein sequence ID" value="OBS60035.1"/>
    <property type="molecule type" value="Genomic_DNA"/>
</dbReference>
<sequence length="158" mass="16877">VESNTMGLFLGAEQVDVEGNEEFPCTCDSGTPTGDKGARAEPLAKSLSTEHTFVHADAPHRDKGTNIQSAHTRVCRKHPVADFEGRVRRAAHQAKSGLAHQAKSGLLSSLESSHKQFSSSRESPRNLGGTMSMTSLRSAAGLLCSGLARKSGRCFRMP</sequence>
<protein>
    <submittedName>
        <fullName evidence="2">Uncharacterized protein</fullName>
    </submittedName>
</protein>
<organism evidence="2 3">
    <name type="scientific">Neotoma lepida</name>
    <name type="common">Desert woodrat</name>
    <dbReference type="NCBI Taxonomy" id="56216"/>
    <lineage>
        <taxon>Eukaryota</taxon>
        <taxon>Metazoa</taxon>
        <taxon>Chordata</taxon>
        <taxon>Craniata</taxon>
        <taxon>Vertebrata</taxon>
        <taxon>Euteleostomi</taxon>
        <taxon>Mammalia</taxon>
        <taxon>Eutheria</taxon>
        <taxon>Euarchontoglires</taxon>
        <taxon>Glires</taxon>
        <taxon>Rodentia</taxon>
        <taxon>Myomorpha</taxon>
        <taxon>Muroidea</taxon>
        <taxon>Cricetidae</taxon>
        <taxon>Neotominae</taxon>
        <taxon>Neotoma</taxon>
    </lineage>
</organism>
<reference evidence="2 3" key="1">
    <citation type="submission" date="2016-06" db="EMBL/GenBank/DDBJ databases">
        <title>The Draft Genome Sequence and Annotation of the Desert Woodrat Neotoma lepida.</title>
        <authorList>
            <person name="Campbell M."/>
            <person name="Oakeson K.F."/>
            <person name="Yandell M."/>
            <person name="Halpert J.R."/>
            <person name="Dearing D."/>
        </authorList>
    </citation>
    <scope>NUCLEOTIDE SEQUENCE [LARGE SCALE GENOMIC DNA]</scope>
    <source>
        <strain evidence="2">417</strain>
        <tissue evidence="2">Liver</tissue>
    </source>
</reference>
<evidence type="ECO:0000313" key="3">
    <source>
        <dbReference type="Proteomes" id="UP000092124"/>
    </source>
</evidence>
<evidence type="ECO:0000256" key="1">
    <source>
        <dbReference type="SAM" id="MobiDB-lite"/>
    </source>
</evidence>
<dbReference type="Proteomes" id="UP000092124">
    <property type="component" value="Unassembled WGS sequence"/>
</dbReference>
<name>A0A1A6G2K9_NEOLE</name>
<proteinExistence type="predicted"/>
<evidence type="ECO:0000313" key="2">
    <source>
        <dbReference type="EMBL" id="OBS60035.1"/>
    </source>
</evidence>
<feature type="compositionally biased region" description="Polar residues" evidence="1">
    <location>
        <begin position="106"/>
        <end position="121"/>
    </location>
</feature>
<accession>A0A1A6G2K9</accession>
<comment type="caution">
    <text evidence="2">The sequence shown here is derived from an EMBL/GenBank/DDBJ whole genome shotgun (WGS) entry which is preliminary data.</text>
</comment>